<protein>
    <submittedName>
        <fullName evidence="1">DUF3833 family protein</fullName>
    </submittedName>
</protein>
<dbReference type="EMBL" id="JBHSLF010000011">
    <property type="protein sequence ID" value="MFC5343253.1"/>
    <property type="molecule type" value="Genomic_DNA"/>
</dbReference>
<accession>A0ABW0FSL7</accession>
<keyword evidence="2" id="KW-1185">Reference proteome</keyword>
<evidence type="ECO:0000313" key="1">
    <source>
        <dbReference type="EMBL" id="MFC5343253.1"/>
    </source>
</evidence>
<dbReference type="InterPro" id="IPR024409">
    <property type="entry name" value="DUF3833"/>
</dbReference>
<name>A0ABW0FSL7_9CAUL</name>
<gene>
    <name evidence="1" type="ORF">ACFPIE_04955</name>
</gene>
<proteinExistence type="predicted"/>
<reference evidence="2" key="1">
    <citation type="journal article" date="2019" name="Int. J. Syst. Evol. Microbiol.">
        <title>The Global Catalogue of Microorganisms (GCM) 10K type strain sequencing project: providing services to taxonomists for standard genome sequencing and annotation.</title>
        <authorList>
            <consortium name="The Broad Institute Genomics Platform"/>
            <consortium name="The Broad Institute Genome Sequencing Center for Infectious Disease"/>
            <person name="Wu L."/>
            <person name="Ma J."/>
        </authorList>
    </citation>
    <scope>NUCLEOTIDE SEQUENCE [LARGE SCALE GENOMIC DNA]</scope>
    <source>
        <strain evidence="2">JCM 12125</strain>
    </source>
</reference>
<dbReference type="RefSeq" id="WP_374038934.1">
    <property type="nucleotide sequence ID" value="NZ_CP169082.1"/>
</dbReference>
<dbReference type="Proteomes" id="UP001596152">
    <property type="component" value="Unassembled WGS sequence"/>
</dbReference>
<evidence type="ECO:0000313" key="2">
    <source>
        <dbReference type="Proteomes" id="UP001596152"/>
    </source>
</evidence>
<comment type="caution">
    <text evidence="1">The sequence shown here is derived from an EMBL/GenBank/DDBJ whole genome shotgun (WGS) entry which is preliminary data.</text>
</comment>
<organism evidence="1 2">
    <name type="scientific">Brevundimonas staleyi</name>
    <dbReference type="NCBI Taxonomy" id="74326"/>
    <lineage>
        <taxon>Bacteria</taxon>
        <taxon>Pseudomonadati</taxon>
        <taxon>Pseudomonadota</taxon>
        <taxon>Alphaproteobacteria</taxon>
        <taxon>Caulobacterales</taxon>
        <taxon>Caulobacteraceae</taxon>
        <taxon>Brevundimonas</taxon>
    </lineage>
</organism>
<sequence>MFPFDNFDLEPAKARPSAFEPHVFFWKPWRGEGQIRNAFGKVLRRYTVSGGGQADEARARMTQTVVFEDGETVQKAWEILSRDPGRYVARDVDNGIVAEGGQVGRSFVWSFASDQTVGKGRTMPFKTTVTYTLIDRSTAEGVAVNRLWGWLPVSRLTTLYRHQV</sequence>
<dbReference type="Pfam" id="PF12915">
    <property type="entry name" value="DUF3833"/>
    <property type="match status" value="1"/>
</dbReference>